<feature type="domain" description="Response regulatory" evidence="10">
    <location>
        <begin position="125"/>
        <end position="240"/>
    </location>
</feature>
<dbReference type="Gene3D" id="3.30.565.10">
    <property type="entry name" value="Histidine kinase-like ATPase, C-terminal domain"/>
    <property type="match status" value="1"/>
</dbReference>
<dbReference type="InterPro" id="IPR036890">
    <property type="entry name" value="HATPase_C_sf"/>
</dbReference>
<dbReference type="InterPro" id="IPR004358">
    <property type="entry name" value="Sig_transdc_His_kin-like_C"/>
</dbReference>
<evidence type="ECO:0000256" key="7">
    <source>
        <dbReference type="PROSITE-ProRule" id="PRU00169"/>
    </source>
</evidence>
<keyword evidence="3 7" id="KW-0597">Phosphoprotein</keyword>
<dbReference type="Gene3D" id="3.40.50.2300">
    <property type="match status" value="1"/>
</dbReference>
<keyword evidence="12" id="KW-1185">Reference proteome</keyword>
<accession>A0A0D5YS82</accession>
<dbReference type="Pfam" id="PF12833">
    <property type="entry name" value="HTH_18"/>
    <property type="match status" value="1"/>
</dbReference>
<dbReference type="KEGG" id="mlt:VC82_1499"/>
<reference evidence="11 12" key="1">
    <citation type="submission" date="2015-03" db="EMBL/GenBank/DDBJ databases">
        <title>Complete genome sequence of Muricauda lutaonensis CC-HSB-11T, isolated from a coastal hot spring.</title>
        <authorList>
            <person name="Kim K.M."/>
        </authorList>
    </citation>
    <scope>NUCLEOTIDE SEQUENCE [LARGE SCALE GENOMIC DNA]</scope>
    <source>
        <strain evidence="11 12">CC-HSB-11</strain>
    </source>
</reference>
<dbReference type="EMBL" id="CP011071">
    <property type="protein sequence ID" value="AKA35120.1"/>
    <property type="molecule type" value="Genomic_DNA"/>
</dbReference>
<feature type="modified residue" description="4-aspartylphosphate" evidence="7">
    <location>
        <position position="173"/>
    </location>
</feature>
<gene>
    <name evidence="11" type="ORF">VC82_1499</name>
</gene>
<dbReference type="InterPro" id="IPR009057">
    <property type="entry name" value="Homeodomain-like_sf"/>
</dbReference>
<dbReference type="InterPro" id="IPR018060">
    <property type="entry name" value="HTH_AraC"/>
</dbReference>
<sequence length="373" mass="41290">MNVNVTDRYLSVEISDTGNGMHKKEIDRIFDRFYRVEGTEAKGSGIGLALTKELVGMHNGQINVHSEKGRGTTFKVRLPVTLQDLPDAIHLNKEPLPTPEAEAAELLPEAKENGAAIPLQAHEEVVLLVEDNHDLQGFIAEILAPHYKILTANDGVQGERMAFEHIPDLVISDVMMPKKDGYELCSALKNNTKTSHIPIMLLTAKAGQSNKMAGLTQGADAYLTKPFDADELLLRTKNLIAARKKIWEHFKSLDLSALPDLNLSSVDDKFLQKVIKIIHDNIDNELLSVEDIASKVGFSRAQLHRKLKALINKSTGQLVNDIRLNRAKAMLTKKVGSVSEVAYSVGYTNLSYFTKSFKEKFGVLPSKVETQKA</sequence>
<evidence type="ECO:0000259" key="9">
    <source>
        <dbReference type="PROSITE" id="PS50109"/>
    </source>
</evidence>
<dbReference type="STRING" id="516051.VC82_1499"/>
<dbReference type="PATRIC" id="fig|516051.4.peg.1546"/>
<dbReference type="Pfam" id="PF02518">
    <property type="entry name" value="HATPase_c"/>
    <property type="match status" value="1"/>
</dbReference>
<dbReference type="GO" id="GO:0043565">
    <property type="term" value="F:sequence-specific DNA binding"/>
    <property type="evidence" value="ECO:0007669"/>
    <property type="project" value="InterPro"/>
</dbReference>
<keyword evidence="6" id="KW-0804">Transcription</keyword>
<dbReference type="CDD" id="cd17574">
    <property type="entry name" value="REC_OmpR"/>
    <property type="match status" value="1"/>
</dbReference>
<evidence type="ECO:0000259" key="8">
    <source>
        <dbReference type="PROSITE" id="PS01124"/>
    </source>
</evidence>
<feature type="domain" description="Histidine kinase" evidence="9">
    <location>
        <begin position="1"/>
        <end position="82"/>
    </location>
</feature>
<keyword evidence="5" id="KW-0238">DNA-binding</keyword>
<dbReference type="PROSITE" id="PS01124">
    <property type="entry name" value="HTH_ARAC_FAMILY_2"/>
    <property type="match status" value="1"/>
</dbReference>
<dbReference type="RefSeq" id="WP_052698952.1">
    <property type="nucleotide sequence ID" value="NZ_CP011071.1"/>
</dbReference>
<dbReference type="PROSITE" id="PS50109">
    <property type="entry name" value="HIS_KIN"/>
    <property type="match status" value="1"/>
</dbReference>
<dbReference type="SMART" id="SM00387">
    <property type="entry name" value="HATPase_c"/>
    <property type="match status" value="1"/>
</dbReference>
<proteinExistence type="predicted"/>
<dbReference type="SUPFAM" id="SSF46689">
    <property type="entry name" value="Homeodomain-like"/>
    <property type="match status" value="1"/>
</dbReference>
<protein>
    <recommendedName>
        <fullName evidence="2">histidine kinase</fullName>
        <ecNumber evidence="2">2.7.13.3</ecNumber>
    </recommendedName>
</protein>
<organism evidence="11 12">
    <name type="scientific">Flagellimonas lutaonensis</name>
    <dbReference type="NCBI Taxonomy" id="516051"/>
    <lineage>
        <taxon>Bacteria</taxon>
        <taxon>Pseudomonadati</taxon>
        <taxon>Bacteroidota</taxon>
        <taxon>Flavobacteriia</taxon>
        <taxon>Flavobacteriales</taxon>
        <taxon>Flavobacteriaceae</taxon>
        <taxon>Flagellimonas</taxon>
    </lineage>
</organism>
<dbReference type="GO" id="GO:0003700">
    <property type="term" value="F:DNA-binding transcription factor activity"/>
    <property type="evidence" value="ECO:0007669"/>
    <property type="project" value="InterPro"/>
</dbReference>
<dbReference type="SMART" id="SM00448">
    <property type="entry name" value="REC"/>
    <property type="match status" value="1"/>
</dbReference>
<evidence type="ECO:0000256" key="4">
    <source>
        <dbReference type="ARBA" id="ARBA00023015"/>
    </source>
</evidence>
<feature type="domain" description="HTH araC/xylS-type" evidence="8">
    <location>
        <begin position="272"/>
        <end position="371"/>
    </location>
</feature>
<dbReference type="Proteomes" id="UP000032726">
    <property type="component" value="Chromosome"/>
</dbReference>
<dbReference type="InterPro" id="IPR018062">
    <property type="entry name" value="HTH_AraC-typ_CS"/>
</dbReference>
<dbReference type="OrthoDB" id="358279at2"/>
<dbReference type="GO" id="GO:0000155">
    <property type="term" value="F:phosphorelay sensor kinase activity"/>
    <property type="evidence" value="ECO:0007669"/>
    <property type="project" value="TreeGrafter"/>
</dbReference>
<evidence type="ECO:0000256" key="2">
    <source>
        <dbReference type="ARBA" id="ARBA00012438"/>
    </source>
</evidence>
<dbReference type="SUPFAM" id="SSF52172">
    <property type="entry name" value="CheY-like"/>
    <property type="match status" value="1"/>
</dbReference>
<dbReference type="InterPro" id="IPR011006">
    <property type="entry name" value="CheY-like_superfamily"/>
</dbReference>
<dbReference type="SMART" id="SM00342">
    <property type="entry name" value="HTH_ARAC"/>
    <property type="match status" value="1"/>
</dbReference>
<dbReference type="AlphaFoldDB" id="A0A0D5YS82"/>
<dbReference type="SUPFAM" id="SSF55874">
    <property type="entry name" value="ATPase domain of HSP90 chaperone/DNA topoisomerase II/histidine kinase"/>
    <property type="match status" value="1"/>
</dbReference>
<dbReference type="InterPro" id="IPR005467">
    <property type="entry name" value="His_kinase_dom"/>
</dbReference>
<evidence type="ECO:0000256" key="3">
    <source>
        <dbReference type="ARBA" id="ARBA00022553"/>
    </source>
</evidence>
<dbReference type="EC" id="2.7.13.3" evidence="2"/>
<dbReference type="PROSITE" id="PS00041">
    <property type="entry name" value="HTH_ARAC_FAMILY_1"/>
    <property type="match status" value="1"/>
</dbReference>
<evidence type="ECO:0000313" key="11">
    <source>
        <dbReference type="EMBL" id="AKA35120.1"/>
    </source>
</evidence>
<dbReference type="HOGENOM" id="CLU_000445_28_7_10"/>
<dbReference type="PROSITE" id="PS50110">
    <property type="entry name" value="RESPONSE_REGULATORY"/>
    <property type="match status" value="1"/>
</dbReference>
<dbReference type="PANTHER" id="PTHR43547">
    <property type="entry name" value="TWO-COMPONENT HISTIDINE KINASE"/>
    <property type="match status" value="1"/>
</dbReference>
<evidence type="ECO:0000313" key="12">
    <source>
        <dbReference type="Proteomes" id="UP000032726"/>
    </source>
</evidence>
<comment type="catalytic activity">
    <reaction evidence="1">
        <text>ATP + protein L-histidine = ADP + protein N-phospho-L-histidine.</text>
        <dbReference type="EC" id="2.7.13.3"/>
    </reaction>
</comment>
<dbReference type="Gene3D" id="1.10.10.60">
    <property type="entry name" value="Homeodomain-like"/>
    <property type="match status" value="1"/>
</dbReference>
<name>A0A0D5YS82_9FLAO</name>
<evidence type="ECO:0000256" key="1">
    <source>
        <dbReference type="ARBA" id="ARBA00000085"/>
    </source>
</evidence>
<evidence type="ECO:0000256" key="5">
    <source>
        <dbReference type="ARBA" id="ARBA00023125"/>
    </source>
</evidence>
<evidence type="ECO:0000259" key="10">
    <source>
        <dbReference type="PROSITE" id="PS50110"/>
    </source>
</evidence>
<dbReference type="PANTHER" id="PTHR43547:SF2">
    <property type="entry name" value="HYBRID SIGNAL TRANSDUCTION HISTIDINE KINASE C"/>
    <property type="match status" value="1"/>
</dbReference>
<dbReference type="Pfam" id="PF00072">
    <property type="entry name" value="Response_reg"/>
    <property type="match status" value="1"/>
</dbReference>
<dbReference type="InterPro" id="IPR001789">
    <property type="entry name" value="Sig_transdc_resp-reg_receiver"/>
</dbReference>
<dbReference type="PRINTS" id="PR00344">
    <property type="entry name" value="BCTRLSENSOR"/>
</dbReference>
<evidence type="ECO:0000256" key="6">
    <source>
        <dbReference type="ARBA" id="ARBA00023163"/>
    </source>
</evidence>
<dbReference type="InterPro" id="IPR003594">
    <property type="entry name" value="HATPase_dom"/>
</dbReference>
<keyword evidence="4" id="KW-0805">Transcription regulation</keyword>